<organism evidence="3">
    <name type="scientific">Alkalihalophilus sp. As8PL</name>
    <dbReference type="NCBI Taxonomy" id="3237103"/>
    <lineage>
        <taxon>Bacteria</taxon>
        <taxon>Bacillati</taxon>
        <taxon>Bacillota</taxon>
        <taxon>Bacilli</taxon>
        <taxon>Bacillales</taxon>
        <taxon>Bacillaceae</taxon>
        <taxon>Alkalihalophilus</taxon>
    </lineage>
</organism>
<evidence type="ECO:0000256" key="1">
    <source>
        <dbReference type="SAM" id="Phobius"/>
    </source>
</evidence>
<evidence type="ECO:0000259" key="2">
    <source>
        <dbReference type="Pfam" id="PF13791"/>
    </source>
</evidence>
<protein>
    <submittedName>
        <fullName evidence="3">Anti sigma factor C-terminal domain-containing protein</fullName>
    </submittedName>
</protein>
<name>A0AB39BWX0_9BACI</name>
<sequence>MTDDKLFSSKKDSGLGDLVKKARRKSLIKTISISLVVSIVVLFSLYWTGSYVIQRQINQSTDDALWSMVRGANVEGTGASYTYSFTSAIETRDLVKKIGGVSLAWGAEETEYTMFGTKKLLSSVTSIHMSQEAGERAIPYFQGERVIEFYHPEVEYQEVYDDRPLLENIPDYMVAEMAFSFDQPYSLQEVVDVFGDQLEWYWVDSYSEEDVKDHNEMNKVREDEEYHFNHLIMGYGTYGFPFYKGSTAKESAQSFIHTLEYVKEQSNEYEYEVDQVINAITNNGEKDLAPENVEIIGVVVTGTAEELSQFDEVEMVRGATLGATAKRFE</sequence>
<dbReference type="Pfam" id="PF13791">
    <property type="entry name" value="Sigma_reg_C"/>
    <property type="match status" value="1"/>
</dbReference>
<keyword evidence="1" id="KW-0812">Transmembrane</keyword>
<feature type="transmembrane region" description="Helical" evidence="1">
    <location>
        <begin position="27"/>
        <end position="47"/>
    </location>
</feature>
<proteinExistence type="predicted"/>
<reference evidence="3" key="1">
    <citation type="submission" date="2024-07" db="EMBL/GenBank/DDBJ databases">
        <title>Identification and characteristics of an arsenic-resistant bacterial isolate, which belongs to a novel species.</title>
        <authorList>
            <person name="Juszczyk A."/>
            <person name="Kowalczyk A."/>
            <person name="Was K."/>
            <person name="Kosowicz W."/>
            <person name="Budzyn A."/>
            <person name="Latowski D."/>
        </authorList>
    </citation>
    <scope>NUCLEOTIDE SEQUENCE</scope>
    <source>
        <strain evidence="3">As8PL</strain>
    </source>
</reference>
<accession>A0AB39BWX0</accession>
<gene>
    <name evidence="3" type="ORF">AB3N04_06890</name>
</gene>
<keyword evidence="1" id="KW-0472">Membrane</keyword>
<dbReference type="AlphaFoldDB" id="A0AB39BWX0"/>
<dbReference type="InterPro" id="IPR025672">
    <property type="entry name" value="Sigma_reg_C_dom"/>
</dbReference>
<dbReference type="RefSeq" id="WP_368505366.1">
    <property type="nucleotide sequence ID" value="NZ_CP162551.1"/>
</dbReference>
<feature type="domain" description="Sigma factor regulator C-terminal" evidence="2">
    <location>
        <begin position="166"/>
        <end position="322"/>
    </location>
</feature>
<keyword evidence="1" id="KW-1133">Transmembrane helix</keyword>
<dbReference type="EMBL" id="CP162551">
    <property type="protein sequence ID" value="XDI38040.1"/>
    <property type="molecule type" value="Genomic_DNA"/>
</dbReference>
<evidence type="ECO:0000313" key="3">
    <source>
        <dbReference type="EMBL" id="XDI38040.1"/>
    </source>
</evidence>